<dbReference type="EMBL" id="WHUG01000008">
    <property type="protein sequence ID" value="MQA40480.1"/>
    <property type="molecule type" value="Genomic_DNA"/>
</dbReference>
<feature type="signal peptide" evidence="1">
    <location>
        <begin position="1"/>
        <end position="28"/>
    </location>
</feature>
<keyword evidence="3" id="KW-1185">Reference proteome</keyword>
<sequence>MLRHSRQLTTVWALALLGACGGGSGGNAGTPPTPAAPLLQNFVGTPSTAANDRTTLFDAPAAMVADGAGNLYVSDQKRGVILAINAQGVTSVYAGQPYVIDSTDGDAAHASFIGPSWLALDAAGNLYVADQNEQIGLTIRKISPQRQVSTVMRAATWSRKAPGGIDGPSGTATFAFGKITGLAVASDGTLYAASDLALRQIGADGRVTTVAGGCDLTGEHDGDQFCAHAAKDGLGTKARFARLGALRAGADGALYALDAYAVRRYAPGGQVTTLAGQPDSSGPADGASAVARFGKGTPNFGVGITTPAVPGRPTDLMRAADGSLYVIDTANDAIRKIDGNGQVSTYATGVTLSGTDGLYAGALLTPSSLALLSHNAVQKLTLK</sequence>
<dbReference type="InterPro" id="IPR011042">
    <property type="entry name" value="6-blade_b-propeller_TolB-like"/>
</dbReference>
<dbReference type="PANTHER" id="PTHR13833">
    <property type="match status" value="1"/>
</dbReference>
<dbReference type="SUPFAM" id="SSF101898">
    <property type="entry name" value="NHL repeat"/>
    <property type="match status" value="1"/>
</dbReference>
<dbReference type="Proteomes" id="UP000440498">
    <property type="component" value="Unassembled WGS sequence"/>
</dbReference>
<keyword evidence="1" id="KW-0732">Signal</keyword>
<evidence type="ECO:0008006" key="4">
    <source>
        <dbReference type="Google" id="ProtNLM"/>
    </source>
</evidence>
<evidence type="ECO:0000313" key="3">
    <source>
        <dbReference type="Proteomes" id="UP000440498"/>
    </source>
</evidence>
<name>A0A6A7N5Z9_9BURK</name>
<dbReference type="RefSeq" id="WP_152839756.1">
    <property type="nucleotide sequence ID" value="NZ_WHUG01000008.1"/>
</dbReference>
<proteinExistence type="predicted"/>
<gene>
    <name evidence="2" type="ORF">GEV02_20210</name>
</gene>
<dbReference type="AlphaFoldDB" id="A0A6A7N5Z9"/>
<evidence type="ECO:0000313" key="2">
    <source>
        <dbReference type="EMBL" id="MQA40480.1"/>
    </source>
</evidence>
<evidence type="ECO:0000256" key="1">
    <source>
        <dbReference type="SAM" id="SignalP"/>
    </source>
</evidence>
<dbReference type="Gene3D" id="2.120.10.30">
    <property type="entry name" value="TolB, C-terminal domain"/>
    <property type="match status" value="4"/>
</dbReference>
<accession>A0A6A7N5Z9</accession>
<protein>
    <recommendedName>
        <fullName evidence="4">SMP-30/Gluconolactonase/LRE-like region domain-containing protein</fullName>
    </recommendedName>
</protein>
<dbReference type="PROSITE" id="PS51257">
    <property type="entry name" value="PROKAR_LIPOPROTEIN"/>
    <property type="match status" value="1"/>
</dbReference>
<organism evidence="2 3">
    <name type="scientific">Rugamonas aquatica</name>
    <dbReference type="NCBI Taxonomy" id="2743357"/>
    <lineage>
        <taxon>Bacteria</taxon>
        <taxon>Pseudomonadati</taxon>
        <taxon>Pseudomonadota</taxon>
        <taxon>Betaproteobacteria</taxon>
        <taxon>Burkholderiales</taxon>
        <taxon>Oxalobacteraceae</taxon>
        <taxon>Telluria group</taxon>
        <taxon>Rugamonas</taxon>
    </lineage>
</organism>
<dbReference type="PANTHER" id="PTHR13833:SF71">
    <property type="entry name" value="NHL DOMAIN-CONTAINING PROTEIN"/>
    <property type="match status" value="1"/>
</dbReference>
<comment type="caution">
    <text evidence="2">The sequence shown here is derived from an EMBL/GenBank/DDBJ whole genome shotgun (WGS) entry which is preliminary data.</text>
</comment>
<reference evidence="2 3" key="1">
    <citation type="submission" date="2019-10" db="EMBL/GenBank/DDBJ databases">
        <title>Two novel species isolated from a subtropical stream in China.</title>
        <authorList>
            <person name="Lu H."/>
        </authorList>
    </citation>
    <scope>NUCLEOTIDE SEQUENCE [LARGE SCALE GENOMIC DNA]</scope>
    <source>
        <strain evidence="2 3">FT29W</strain>
    </source>
</reference>
<feature type="chain" id="PRO_5025334012" description="SMP-30/Gluconolactonase/LRE-like region domain-containing protein" evidence="1">
    <location>
        <begin position="29"/>
        <end position="383"/>
    </location>
</feature>